<name>A0A3Q7G2V5_SOLLC</name>
<accession>A0A3Q7G2V5</accession>
<evidence type="ECO:0000256" key="1">
    <source>
        <dbReference type="SAM" id="MobiDB-lite"/>
    </source>
</evidence>
<sequence>MSERVARAVMLLRDWRRRGLQGQCCCCCESWRRRGSRGQQELVAERVARAAGAGGGEGREGSRSWRRRGSRGQQELAAERIAMSERVARAVRKKERRSRGQ</sequence>
<organism evidence="2">
    <name type="scientific">Solanum lycopersicum</name>
    <name type="common">Tomato</name>
    <name type="synonym">Lycopersicon esculentum</name>
    <dbReference type="NCBI Taxonomy" id="4081"/>
    <lineage>
        <taxon>Eukaryota</taxon>
        <taxon>Viridiplantae</taxon>
        <taxon>Streptophyta</taxon>
        <taxon>Embryophyta</taxon>
        <taxon>Tracheophyta</taxon>
        <taxon>Spermatophyta</taxon>
        <taxon>Magnoliopsida</taxon>
        <taxon>eudicotyledons</taxon>
        <taxon>Gunneridae</taxon>
        <taxon>Pentapetalae</taxon>
        <taxon>asterids</taxon>
        <taxon>lamiids</taxon>
        <taxon>Solanales</taxon>
        <taxon>Solanaceae</taxon>
        <taxon>Solanoideae</taxon>
        <taxon>Solaneae</taxon>
        <taxon>Solanum</taxon>
        <taxon>Solanum subgen. Lycopersicon</taxon>
    </lineage>
</organism>
<evidence type="ECO:0000313" key="3">
    <source>
        <dbReference type="Proteomes" id="UP000004994"/>
    </source>
</evidence>
<reference evidence="2" key="1">
    <citation type="journal article" date="2012" name="Nature">
        <title>The tomato genome sequence provides insights into fleshy fruit evolution.</title>
        <authorList>
            <consortium name="Tomato Genome Consortium"/>
        </authorList>
    </citation>
    <scope>NUCLEOTIDE SEQUENCE [LARGE SCALE GENOMIC DNA]</scope>
    <source>
        <strain evidence="2">cv. Heinz 1706</strain>
    </source>
</reference>
<keyword evidence="3" id="KW-1185">Reference proteome</keyword>
<protein>
    <submittedName>
        <fullName evidence="2">Uncharacterized protein</fullName>
    </submittedName>
</protein>
<dbReference type="InParanoid" id="A0A3Q7G2V5"/>
<dbReference type="Gramene" id="Solyc04g024770.1.1">
    <property type="protein sequence ID" value="Solyc04g024770.1.1.1"/>
    <property type="gene ID" value="Solyc04g024770.1"/>
</dbReference>
<dbReference type="EnsemblPlants" id="Solyc04g024770.1.1">
    <property type="protein sequence ID" value="Solyc04g024770.1.1.1"/>
    <property type="gene ID" value="Solyc04g024770.1"/>
</dbReference>
<dbReference type="AlphaFoldDB" id="A0A3Q7G2V5"/>
<dbReference type="PaxDb" id="4081-Solyc04g024770.1.1"/>
<dbReference type="Proteomes" id="UP000004994">
    <property type="component" value="Chromosome 4"/>
</dbReference>
<proteinExistence type="predicted"/>
<feature type="region of interest" description="Disordered" evidence="1">
    <location>
        <begin position="48"/>
        <end position="79"/>
    </location>
</feature>
<reference evidence="2" key="2">
    <citation type="submission" date="2019-01" db="UniProtKB">
        <authorList>
            <consortium name="EnsemblPlants"/>
        </authorList>
    </citation>
    <scope>IDENTIFICATION</scope>
    <source>
        <strain evidence="2">cv. Heinz 1706</strain>
    </source>
</reference>
<evidence type="ECO:0000313" key="2">
    <source>
        <dbReference type="EnsemblPlants" id="Solyc04g024770.1.1.1"/>
    </source>
</evidence>